<proteinExistence type="predicted"/>
<evidence type="ECO:0000256" key="2">
    <source>
        <dbReference type="ARBA" id="ARBA00022748"/>
    </source>
</evidence>
<dbReference type="PANTHER" id="PTHR42852:SF6">
    <property type="entry name" value="THIOL:DISULFIDE INTERCHANGE PROTEIN DSBE"/>
    <property type="match status" value="1"/>
</dbReference>
<feature type="domain" description="Thioredoxin" evidence="6">
    <location>
        <begin position="368"/>
        <end position="518"/>
    </location>
</feature>
<evidence type="ECO:0000256" key="3">
    <source>
        <dbReference type="ARBA" id="ARBA00023157"/>
    </source>
</evidence>
<dbReference type="RefSeq" id="WP_188508129.1">
    <property type="nucleotide sequence ID" value="NZ_BMER01000006.1"/>
</dbReference>
<protein>
    <recommendedName>
        <fullName evidence="6">Thioredoxin domain-containing protein</fullName>
    </recommendedName>
</protein>
<keyword evidence="8" id="KW-1185">Reference proteome</keyword>
<dbReference type="GO" id="GO:0017004">
    <property type="term" value="P:cytochrome complex assembly"/>
    <property type="evidence" value="ECO:0007669"/>
    <property type="project" value="UniProtKB-KW"/>
</dbReference>
<keyword evidence="3" id="KW-1015">Disulfide bond</keyword>
<dbReference type="SUPFAM" id="SSF52833">
    <property type="entry name" value="Thioredoxin-like"/>
    <property type="match status" value="1"/>
</dbReference>
<dbReference type="PROSITE" id="PS51352">
    <property type="entry name" value="THIOREDOXIN_2"/>
    <property type="match status" value="1"/>
</dbReference>
<gene>
    <name evidence="7" type="ORF">GCM10007415_42420</name>
</gene>
<comment type="caution">
    <text evidence="7">The sequence shown here is derived from an EMBL/GenBank/DDBJ whole genome shotgun (WGS) entry which is preliminary data.</text>
</comment>
<dbReference type="Pfam" id="PF00578">
    <property type="entry name" value="AhpC-TSA"/>
    <property type="match status" value="1"/>
</dbReference>
<reference evidence="7" key="2">
    <citation type="submission" date="2020-09" db="EMBL/GenBank/DDBJ databases">
        <authorList>
            <person name="Sun Q."/>
            <person name="Zhou Y."/>
        </authorList>
    </citation>
    <scope>NUCLEOTIDE SEQUENCE</scope>
    <source>
        <strain evidence="7">CGMCC 1.12195</strain>
    </source>
</reference>
<keyword evidence="4" id="KW-0676">Redox-active center</keyword>
<evidence type="ECO:0000259" key="6">
    <source>
        <dbReference type="PROSITE" id="PS51352"/>
    </source>
</evidence>
<evidence type="ECO:0000256" key="1">
    <source>
        <dbReference type="ARBA" id="ARBA00004196"/>
    </source>
</evidence>
<dbReference type="GO" id="GO:0016491">
    <property type="term" value="F:oxidoreductase activity"/>
    <property type="evidence" value="ECO:0007669"/>
    <property type="project" value="InterPro"/>
</dbReference>
<feature type="signal peptide" evidence="5">
    <location>
        <begin position="1"/>
        <end position="27"/>
    </location>
</feature>
<sequence length="525" mass="59694">MNKFIKTLVITAAMLPLFLAGQFTAYATGDNVMSQSDSISISGTFRGAIAGIDTVTLFVWESMPPLRRLHAKSSTSYQQILVDGQFHFSIKPTSDIVYISLAYDKWNGQHRHLFNRYLSQRGDSINVTANFIELTNINTVSDSGRLIENDQLFFLGKGAGKYNMWKIAEKKANDLASEYYAWHQALQEDSGQENSEIERIFDRYQYIASAQLNWLNRFTPVCSPELFRVLRNELLAEISYTYLYRPLIFATKKITDSDRAGFDSRYHELVRDVPLPDTNKTSGAYGSYRLLDFTLSKIRVEGTLSGSGLYPLLKQRYTGLLRERLLTKYLSEQYSHLLADSAQSYLRDALQLVHDETNKQCLLSLQHLEKGAPVYNFSLPDRDGNVVTLSDFRGKIVFIDFFYTGCSNCASYFKKSVKPAKEYFRSNPEVVFMSVSIDGNRDKWIKSLESELYTSSDALNLYTDGKGAVHPIIESLKILGYPHPILIDREGKIFNNRYSELGQNDPPGLIARINEALKQRSSSTD</sequence>
<dbReference type="InterPro" id="IPR050553">
    <property type="entry name" value="Thioredoxin_ResA/DsbE_sf"/>
</dbReference>
<comment type="subcellular location">
    <subcellularLocation>
        <location evidence="1">Cell envelope</location>
    </subcellularLocation>
</comment>
<dbReference type="Proteomes" id="UP000660862">
    <property type="component" value="Unassembled WGS sequence"/>
</dbReference>
<evidence type="ECO:0000313" key="8">
    <source>
        <dbReference type="Proteomes" id="UP000660862"/>
    </source>
</evidence>
<feature type="chain" id="PRO_5036851066" description="Thioredoxin domain-containing protein" evidence="5">
    <location>
        <begin position="28"/>
        <end position="525"/>
    </location>
</feature>
<organism evidence="7 8">
    <name type="scientific">Parapedobacter pyrenivorans</name>
    <dbReference type="NCBI Taxonomy" id="1305674"/>
    <lineage>
        <taxon>Bacteria</taxon>
        <taxon>Pseudomonadati</taxon>
        <taxon>Bacteroidota</taxon>
        <taxon>Sphingobacteriia</taxon>
        <taxon>Sphingobacteriales</taxon>
        <taxon>Sphingobacteriaceae</taxon>
        <taxon>Parapedobacter</taxon>
    </lineage>
</organism>
<dbReference type="Gene3D" id="3.40.30.10">
    <property type="entry name" value="Glutaredoxin"/>
    <property type="match status" value="1"/>
</dbReference>
<dbReference type="InterPro" id="IPR000866">
    <property type="entry name" value="AhpC/TSA"/>
</dbReference>
<dbReference type="EMBL" id="BMER01000006">
    <property type="protein sequence ID" value="GGH01810.1"/>
    <property type="molecule type" value="Genomic_DNA"/>
</dbReference>
<dbReference type="InterPro" id="IPR013766">
    <property type="entry name" value="Thioredoxin_domain"/>
</dbReference>
<dbReference type="GO" id="GO:0030313">
    <property type="term" value="C:cell envelope"/>
    <property type="evidence" value="ECO:0007669"/>
    <property type="project" value="UniProtKB-SubCell"/>
</dbReference>
<reference evidence="7" key="1">
    <citation type="journal article" date="2014" name="Int. J. Syst. Evol. Microbiol.">
        <title>Complete genome sequence of Corynebacterium casei LMG S-19264T (=DSM 44701T), isolated from a smear-ripened cheese.</title>
        <authorList>
            <consortium name="US DOE Joint Genome Institute (JGI-PGF)"/>
            <person name="Walter F."/>
            <person name="Albersmeier A."/>
            <person name="Kalinowski J."/>
            <person name="Ruckert C."/>
        </authorList>
    </citation>
    <scope>NUCLEOTIDE SEQUENCE</scope>
    <source>
        <strain evidence="7">CGMCC 1.12195</strain>
    </source>
</reference>
<evidence type="ECO:0000256" key="4">
    <source>
        <dbReference type="ARBA" id="ARBA00023284"/>
    </source>
</evidence>
<dbReference type="GO" id="GO:0016209">
    <property type="term" value="F:antioxidant activity"/>
    <property type="evidence" value="ECO:0007669"/>
    <property type="project" value="InterPro"/>
</dbReference>
<dbReference type="InterPro" id="IPR036249">
    <property type="entry name" value="Thioredoxin-like_sf"/>
</dbReference>
<keyword evidence="2" id="KW-0201">Cytochrome c-type biogenesis</keyword>
<keyword evidence="5" id="KW-0732">Signal</keyword>
<dbReference type="PANTHER" id="PTHR42852">
    <property type="entry name" value="THIOL:DISULFIDE INTERCHANGE PROTEIN DSBE"/>
    <property type="match status" value="1"/>
</dbReference>
<evidence type="ECO:0000313" key="7">
    <source>
        <dbReference type="EMBL" id="GGH01810.1"/>
    </source>
</evidence>
<dbReference type="AlphaFoldDB" id="A0A917I1Y9"/>
<evidence type="ECO:0000256" key="5">
    <source>
        <dbReference type="SAM" id="SignalP"/>
    </source>
</evidence>
<dbReference type="CDD" id="cd02966">
    <property type="entry name" value="TlpA_like_family"/>
    <property type="match status" value="1"/>
</dbReference>
<accession>A0A917I1Y9</accession>
<name>A0A917I1Y9_9SPHI</name>